<accession>C4JYZ8</accession>
<dbReference type="SUPFAM" id="SSF52025">
    <property type="entry name" value="PA domain"/>
    <property type="match status" value="1"/>
</dbReference>
<dbReference type="HOGENOM" id="CLU_005688_0_1_1"/>
<dbReference type="Pfam" id="PF04389">
    <property type="entry name" value="Peptidase_M28"/>
    <property type="match status" value="1"/>
</dbReference>
<dbReference type="CDD" id="cd08022">
    <property type="entry name" value="M28_PSMA_like"/>
    <property type="match status" value="1"/>
</dbReference>
<dbReference type="OrthoDB" id="5841748at2759"/>
<dbReference type="Proteomes" id="UP000002058">
    <property type="component" value="Unassembled WGS sequence"/>
</dbReference>
<dbReference type="GO" id="GO:0004180">
    <property type="term" value="F:carboxypeptidase activity"/>
    <property type="evidence" value="ECO:0007669"/>
    <property type="project" value="TreeGrafter"/>
</dbReference>
<dbReference type="Pfam" id="PF04253">
    <property type="entry name" value="TFR_dimer"/>
    <property type="match status" value="1"/>
</dbReference>
<dbReference type="CDD" id="cd02121">
    <property type="entry name" value="PA_GCPII_like"/>
    <property type="match status" value="1"/>
</dbReference>
<dbReference type="SUPFAM" id="SSF47672">
    <property type="entry name" value="Transferrin receptor-like dimerisation domain"/>
    <property type="match status" value="1"/>
</dbReference>
<evidence type="ECO:0000313" key="6">
    <source>
        <dbReference type="Proteomes" id="UP000002058"/>
    </source>
</evidence>
<dbReference type="KEGG" id="ure:UREG_07399"/>
<evidence type="ECO:0008006" key="7">
    <source>
        <dbReference type="Google" id="ProtNLM"/>
    </source>
</evidence>
<dbReference type="InterPro" id="IPR039373">
    <property type="entry name" value="Peptidase_M28B"/>
</dbReference>
<dbReference type="Gene3D" id="1.20.930.40">
    <property type="entry name" value="Transferrin receptor-like, dimerisation domain"/>
    <property type="match status" value="1"/>
</dbReference>
<reference evidence="6" key="1">
    <citation type="journal article" date="2009" name="Genome Res.">
        <title>Comparative genomic analyses of the human fungal pathogens Coccidioides and their relatives.</title>
        <authorList>
            <person name="Sharpton T.J."/>
            <person name="Stajich J.E."/>
            <person name="Rounsley S.D."/>
            <person name="Gardner M.J."/>
            <person name="Wortman J.R."/>
            <person name="Jordar V.S."/>
            <person name="Maiti R."/>
            <person name="Kodira C.D."/>
            <person name="Neafsey D.E."/>
            <person name="Zeng Q."/>
            <person name="Hung C.-Y."/>
            <person name="McMahan C."/>
            <person name="Muszewska A."/>
            <person name="Grynberg M."/>
            <person name="Mandel M.A."/>
            <person name="Kellner E.M."/>
            <person name="Barker B.M."/>
            <person name="Galgiani J.N."/>
            <person name="Orbach M.J."/>
            <person name="Kirkland T.N."/>
            <person name="Cole G.T."/>
            <person name="Henn M.R."/>
            <person name="Birren B.W."/>
            <person name="Taylor J.W."/>
        </authorList>
    </citation>
    <scope>NUCLEOTIDE SEQUENCE [LARGE SCALE GENOMIC DNA]</scope>
    <source>
        <strain evidence="6">UAMH 1704</strain>
    </source>
</reference>
<protein>
    <recommendedName>
        <fullName evidence="7">Glutamate carboxypeptidase 2</fullName>
    </recommendedName>
</protein>
<comment type="similarity">
    <text evidence="1">Belongs to the peptidase M28 family. M28B subfamily.</text>
</comment>
<sequence>MGVKIKDSIVLVKYYGSQGDRALKIKAAELAGAAGCIIYSDPADDGFVKGPAWPKGRYMPSDGVQRGAVSLMSWVVGDVLSPGFASLPKEKKRLSVSESPGLTKIPSLPIAWRDAQHLLQAIQGHGKLVPREWVGGVPDIKEWWSGDQSSPKINLMNLQDEVERQPIHNVIGRITGVEQPEKKVIIGSHRDAWCFGAADPGSASAILVEVARVFGQLRTLGWRPLRTIEFASWDGEEYNLIGSTEYVEKRVEELRNDGVAYLNVDVAVTGENFRAAASPLFERSLRRVLGRVSDPKTGETLRSIWEKNGSKLQGLGAGSDYVAFQDIAGISSIDFGFDGEPYPYHSCYDNFDWMSTVGDPGFRYHRTLGQVWALLLLQIADNPIIPFDLEAYAAAVAQYVSDLHGYAKNQSVPLKPTSKHTRKGDSDRRIDFQPLYRAAKRFRQSADEFRKWLELWNRTVTENNGFEPKVYGLERLNHNNQMSDFETHLLDLQDGGGIPNRTQFKHVIFGPQKWSGYDEAFFPAIRDAIDSRNWTETQHWIDKVSLILTDASLKLK</sequence>
<feature type="domain" description="Peptidase M28" evidence="4">
    <location>
        <begin position="169"/>
        <end position="353"/>
    </location>
</feature>
<evidence type="ECO:0000313" key="5">
    <source>
        <dbReference type="EMBL" id="EEP82534.1"/>
    </source>
</evidence>
<evidence type="ECO:0000256" key="1">
    <source>
        <dbReference type="ARBA" id="ARBA00005634"/>
    </source>
</evidence>
<dbReference type="AlphaFoldDB" id="C4JYZ8"/>
<evidence type="ECO:0000259" key="2">
    <source>
        <dbReference type="Pfam" id="PF02225"/>
    </source>
</evidence>
<dbReference type="PANTHER" id="PTHR10404">
    <property type="entry name" value="N-ACETYLATED-ALPHA-LINKED ACIDIC DIPEPTIDASE"/>
    <property type="match status" value="1"/>
</dbReference>
<dbReference type="InterPro" id="IPR046450">
    <property type="entry name" value="PA_dom_sf"/>
</dbReference>
<dbReference type="RefSeq" id="XP_002582626.1">
    <property type="nucleotide sequence ID" value="XM_002582580.1"/>
</dbReference>
<feature type="domain" description="PA" evidence="2">
    <location>
        <begin position="5"/>
        <end position="68"/>
    </location>
</feature>
<dbReference type="InterPro" id="IPR007484">
    <property type="entry name" value="Peptidase_M28"/>
</dbReference>
<dbReference type="InParanoid" id="C4JYZ8"/>
<evidence type="ECO:0000259" key="3">
    <source>
        <dbReference type="Pfam" id="PF04253"/>
    </source>
</evidence>
<dbReference type="EMBL" id="CH476619">
    <property type="protein sequence ID" value="EEP82534.1"/>
    <property type="molecule type" value="Genomic_DNA"/>
</dbReference>
<organism evidence="5 6">
    <name type="scientific">Uncinocarpus reesii (strain UAMH 1704)</name>
    <dbReference type="NCBI Taxonomy" id="336963"/>
    <lineage>
        <taxon>Eukaryota</taxon>
        <taxon>Fungi</taxon>
        <taxon>Dikarya</taxon>
        <taxon>Ascomycota</taxon>
        <taxon>Pezizomycotina</taxon>
        <taxon>Eurotiomycetes</taxon>
        <taxon>Eurotiomycetidae</taxon>
        <taxon>Onygenales</taxon>
        <taxon>Onygenaceae</taxon>
        <taxon>Uncinocarpus</taxon>
    </lineage>
</organism>
<dbReference type="Gene3D" id="3.50.30.30">
    <property type="match status" value="1"/>
</dbReference>
<dbReference type="VEuPathDB" id="FungiDB:UREG_07399"/>
<gene>
    <name evidence="5" type="ORF">UREG_07399</name>
</gene>
<dbReference type="Gene3D" id="3.40.630.10">
    <property type="entry name" value="Zn peptidases"/>
    <property type="match status" value="1"/>
</dbReference>
<dbReference type="InterPro" id="IPR003137">
    <property type="entry name" value="PA_domain"/>
</dbReference>
<proteinExistence type="inferred from homology"/>
<evidence type="ECO:0000259" key="4">
    <source>
        <dbReference type="Pfam" id="PF04389"/>
    </source>
</evidence>
<feature type="domain" description="Transferrin receptor-like dimerisation" evidence="3">
    <location>
        <begin position="430"/>
        <end position="555"/>
    </location>
</feature>
<dbReference type="InterPro" id="IPR007365">
    <property type="entry name" value="TFR-like_dimer_dom"/>
</dbReference>
<dbReference type="PANTHER" id="PTHR10404:SF71">
    <property type="entry name" value="CARBOXYPEPTIDASE TRE2, PUTATIVE (AFU_ORTHOLOGUE AFUA_3G10650)-RELATED"/>
    <property type="match status" value="1"/>
</dbReference>
<dbReference type="eggNOG" id="KOG2195">
    <property type="taxonomic scope" value="Eukaryota"/>
</dbReference>
<dbReference type="STRING" id="336963.C4JYZ8"/>
<dbReference type="GeneID" id="8440000"/>
<dbReference type="OMA" id="RSIMFCN"/>
<dbReference type="FunFam" id="3.40.630.10:FF:000101">
    <property type="entry name" value="N-acetylated alpha-linked acidic dipeptidase like 1"/>
    <property type="match status" value="1"/>
</dbReference>
<name>C4JYZ8_UNCRE</name>
<dbReference type="InterPro" id="IPR036757">
    <property type="entry name" value="TFR-like_dimer_dom_sf"/>
</dbReference>
<dbReference type="Pfam" id="PF02225">
    <property type="entry name" value="PA"/>
    <property type="match status" value="1"/>
</dbReference>
<dbReference type="SUPFAM" id="SSF53187">
    <property type="entry name" value="Zn-dependent exopeptidases"/>
    <property type="match status" value="1"/>
</dbReference>
<keyword evidence="6" id="KW-1185">Reference proteome</keyword>